<evidence type="ECO:0000313" key="7">
    <source>
        <dbReference type="EMBL" id="NMP20860.1"/>
    </source>
</evidence>
<gene>
    <name evidence="7" type="ORF">HIJ39_00605</name>
</gene>
<feature type="transmembrane region" description="Helical" evidence="4">
    <location>
        <begin position="9"/>
        <end position="30"/>
    </location>
</feature>
<dbReference type="InterPro" id="IPR009056">
    <property type="entry name" value="Cyt_c-like_dom"/>
</dbReference>
<dbReference type="InterPro" id="IPR036909">
    <property type="entry name" value="Cyt_c-like_dom_sf"/>
</dbReference>
<evidence type="ECO:0000256" key="2">
    <source>
        <dbReference type="ARBA" id="ARBA00022723"/>
    </source>
</evidence>
<name>A0A7Y0L0A5_9FIRM</name>
<reference evidence="7 8" key="1">
    <citation type="submission" date="2020-04" db="EMBL/GenBank/DDBJ databases">
        <authorList>
            <person name="Zhang R."/>
            <person name="Schippers A."/>
        </authorList>
    </citation>
    <scope>NUCLEOTIDE SEQUENCE [LARGE SCALE GENOMIC DNA]</scope>
    <source>
        <strain evidence="7 8">DSM 109850</strain>
    </source>
</reference>
<evidence type="ECO:0000259" key="6">
    <source>
        <dbReference type="Pfam" id="PF13442"/>
    </source>
</evidence>
<dbReference type="EMBL" id="JABBVZ010000001">
    <property type="protein sequence ID" value="NMP20860.1"/>
    <property type="molecule type" value="Genomic_DNA"/>
</dbReference>
<keyword evidence="3" id="KW-0408">Iron</keyword>
<proteinExistence type="predicted"/>
<feature type="transmembrane region" description="Helical" evidence="4">
    <location>
        <begin position="82"/>
        <end position="102"/>
    </location>
</feature>
<keyword evidence="4" id="KW-0812">Transmembrane</keyword>
<feature type="domain" description="Cytochrome c" evidence="6">
    <location>
        <begin position="180"/>
        <end position="240"/>
    </location>
</feature>
<dbReference type="GO" id="GO:0046872">
    <property type="term" value="F:metal ion binding"/>
    <property type="evidence" value="ECO:0007669"/>
    <property type="project" value="UniProtKB-KW"/>
</dbReference>
<evidence type="ECO:0000256" key="4">
    <source>
        <dbReference type="SAM" id="Phobius"/>
    </source>
</evidence>
<dbReference type="Gene3D" id="1.10.760.10">
    <property type="entry name" value="Cytochrome c-like domain"/>
    <property type="match status" value="1"/>
</dbReference>
<accession>A0A7Y0L0A5</accession>
<dbReference type="SUPFAM" id="SSF46626">
    <property type="entry name" value="Cytochrome c"/>
    <property type="match status" value="1"/>
</dbReference>
<feature type="domain" description="DUF2231" evidence="5">
    <location>
        <begin position="5"/>
        <end position="155"/>
    </location>
</feature>
<keyword evidence="8" id="KW-1185">Reference proteome</keyword>
<organism evidence="7 8">
    <name type="scientific">Sulfobacillus harzensis</name>
    <dbReference type="NCBI Taxonomy" id="2729629"/>
    <lineage>
        <taxon>Bacteria</taxon>
        <taxon>Bacillati</taxon>
        <taxon>Bacillota</taxon>
        <taxon>Clostridia</taxon>
        <taxon>Eubacteriales</taxon>
        <taxon>Clostridiales Family XVII. Incertae Sedis</taxon>
        <taxon>Sulfobacillus</taxon>
    </lineage>
</organism>
<protein>
    <submittedName>
        <fullName evidence="7">DUF2231 domain-containing protein</fullName>
    </submittedName>
</protein>
<feature type="transmembrane region" description="Helical" evidence="4">
    <location>
        <begin position="36"/>
        <end position="61"/>
    </location>
</feature>
<comment type="caution">
    <text evidence="7">The sequence shown here is derived from an EMBL/GenBank/DDBJ whole genome shotgun (WGS) entry which is preliminary data.</text>
</comment>
<dbReference type="RefSeq" id="WP_169095617.1">
    <property type="nucleotide sequence ID" value="NZ_JABBVZ010000001.1"/>
</dbReference>
<dbReference type="Pfam" id="PF09990">
    <property type="entry name" value="DUF2231"/>
    <property type="match status" value="1"/>
</dbReference>
<dbReference type="Proteomes" id="UP000533476">
    <property type="component" value="Unassembled WGS sequence"/>
</dbReference>
<dbReference type="Pfam" id="PF13442">
    <property type="entry name" value="Cytochrome_CBB3"/>
    <property type="match status" value="1"/>
</dbReference>
<evidence type="ECO:0000256" key="1">
    <source>
        <dbReference type="ARBA" id="ARBA00022617"/>
    </source>
</evidence>
<keyword evidence="4" id="KW-0472">Membrane</keyword>
<keyword evidence="2" id="KW-0479">Metal-binding</keyword>
<dbReference type="GO" id="GO:0020037">
    <property type="term" value="F:heme binding"/>
    <property type="evidence" value="ECO:0007669"/>
    <property type="project" value="InterPro"/>
</dbReference>
<evidence type="ECO:0000259" key="5">
    <source>
        <dbReference type="Pfam" id="PF09990"/>
    </source>
</evidence>
<dbReference type="GO" id="GO:0009055">
    <property type="term" value="F:electron transfer activity"/>
    <property type="evidence" value="ECO:0007669"/>
    <property type="project" value="InterPro"/>
</dbReference>
<sequence>MIPATVHPMIVHFPIALLFTAFLLDLIAIWRQDRDWAQAAMVLLWLTLISVVFAIAAGLYAETKILVPPTVRPILAAHRRDGLITGALIAVVVILRMRTHAIWRTTAKGNERLSWSRAIKPWYPALGAYALGLIMISATGVVGGSMVYDHGLGVATAPAPNLVSSAKNKPPVTPATNSGNVAAGRALYASTCSRCHGPTPPFTHSLVSSMGASGMENFISTRMPPGNPVSKAAAKQLVAYFNSL</sequence>
<dbReference type="InterPro" id="IPR019251">
    <property type="entry name" value="DUF2231_TM"/>
</dbReference>
<keyword evidence="4" id="KW-1133">Transmembrane helix</keyword>
<evidence type="ECO:0000313" key="8">
    <source>
        <dbReference type="Proteomes" id="UP000533476"/>
    </source>
</evidence>
<dbReference type="AlphaFoldDB" id="A0A7Y0L0A5"/>
<evidence type="ECO:0000256" key="3">
    <source>
        <dbReference type="ARBA" id="ARBA00023004"/>
    </source>
</evidence>
<keyword evidence="1" id="KW-0349">Heme</keyword>
<feature type="transmembrane region" description="Helical" evidence="4">
    <location>
        <begin position="122"/>
        <end position="142"/>
    </location>
</feature>